<dbReference type="InterPro" id="IPR051400">
    <property type="entry name" value="HAD-like_hydrolase"/>
</dbReference>
<dbReference type="PANTHER" id="PTHR46470">
    <property type="entry name" value="N-ACYLNEURAMINATE-9-PHOSPHATASE"/>
    <property type="match status" value="1"/>
</dbReference>
<dbReference type="PRINTS" id="PR00413">
    <property type="entry name" value="HADHALOGNASE"/>
</dbReference>
<sequence length="220" mass="24912">MIKAVLFDFDETLQDRTLAFDHYAKAFMQEFLPDLSENEKENKIQDMIRTGNGGYVDRVKWYSELIEMWGWQDSPGAEALARHYDEKFGYFNVIFKDAVPLLKELRARGIKTGVITNGPSVLQHTKMDNSGLLPYLDVLVVSGDLDFAKPDPKIFEYTAAKLGLKCGECIYVGDHPVNDIEGALSAGMQPLRMNFGWFKNKALRSDVSVIESLSEVIQYV</sequence>
<dbReference type="EMBL" id="DXGE01000001">
    <property type="protein sequence ID" value="HIW84864.1"/>
    <property type="molecule type" value="Genomic_DNA"/>
</dbReference>
<dbReference type="SFLD" id="SFLDS00003">
    <property type="entry name" value="Haloacid_Dehalogenase"/>
    <property type="match status" value="1"/>
</dbReference>
<dbReference type="InterPro" id="IPR036412">
    <property type="entry name" value="HAD-like_sf"/>
</dbReference>
<protein>
    <submittedName>
        <fullName evidence="5">HAD-IA family hydrolase</fullName>
    </submittedName>
</protein>
<name>A0A9D1RC42_9FIRM</name>
<dbReference type="InterPro" id="IPR006439">
    <property type="entry name" value="HAD-SF_hydro_IA"/>
</dbReference>
<dbReference type="SUPFAM" id="SSF56784">
    <property type="entry name" value="HAD-like"/>
    <property type="match status" value="1"/>
</dbReference>
<reference evidence="5" key="2">
    <citation type="submission" date="2021-04" db="EMBL/GenBank/DDBJ databases">
        <authorList>
            <person name="Gilroy R."/>
        </authorList>
    </citation>
    <scope>NUCLEOTIDE SEQUENCE</scope>
    <source>
        <strain evidence="5">421</strain>
    </source>
</reference>
<dbReference type="Pfam" id="PF00702">
    <property type="entry name" value="Hydrolase"/>
    <property type="match status" value="1"/>
</dbReference>
<evidence type="ECO:0000313" key="6">
    <source>
        <dbReference type="Proteomes" id="UP000824205"/>
    </source>
</evidence>
<dbReference type="GO" id="GO:0016791">
    <property type="term" value="F:phosphatase activity"/>
    <property type="evidence" value="ECO:0007669"/>
    <property type="project" value="TreeGrafter"/>
</dbReference>
<gene>
    <name evidence="5" type="ORF">IAA48_00045</name>
</gene>
<accession>A0A9D1RC42</accession>
<evidence type="ECO:0000256" key="4">
    <source>
        <dbReference type="ARBA" id="ARBA00022842"/>
    </source>
</evidence>
<dbReference type="NCBIfam" id="TIGR01549">
    <property type="entry name" value="HAD-SF-IA-v1"/>
    <property type="match status" value="1"/>
</dbReference>
<evidence type="ECO:0000256" key="2">
    <source>
        <dbReference type="ARBA" id="ARBA00022723"/>
    </source>
</evidence>
<dbReference type="GO" id="GO:0046872">
    <property type="term" value="F:metal ion binding"/>
    <property type="evidence" value="ECO:0007669"/>
    <property type="project" value="UniProtKB-KW"/>
</dbReference>
<evidence type="ECO:0000313" key="5">
    <source>
        <dbReference type="EMBL" id="HIW84864.1"/>
    </source>
</evidence>
<comment type="caution">
    <text evidence="5">The sequence shown here is derived from an EMBL/GenBank/DDBJ whole genome shotgun (WGS) entry which is preliminary data.</text>
</comment>
<dbReference type="NCBIfam" id="TIGR01509">
    <property type="entry name" value="HAD-SF-IA-v3"/>
    <property type="match status" value="1"/>
</dbReference>
<reference evidence="5" key="1">
    <citation type="journal article" date="2021" name="PeerJ">
        <title>Extensive microbial diversity within the chicken gut microbiome revealed by metagenomics and culture.</title>
        <authorList>
            <person name="Gilroy R."/>
            <person name="Ravi A."/>
            <person name="Getino M."/>
            <person name="Pursley I."/>
            <person name="Horton D.L."/>
            <person name="Alikhan N.F."/>
            <person name="Baker D."/>
            <person name="Gharbi K."/>
            <person name="Hall N."/>
            <person name="Watson M."/>
            <person name="Adriaenssens E.M."/>
            <person name="Foster-Nyarko E."/>
            <person name="Jarju S."/>
            <person name="Secka A."/>
            <person name="Antonio M."/>
            <person name="Oren A."/>
            <person name="Chaudhuri R.R."/>
            <person name="La Ragione R."/>
            <person name="Hildebrand F."/>
            <person name="Pallen M.J."/>
        </authorList>
    </citation>
    <scope>NUCLEOTIDE SEQUENCE</scope>
    <source>
        <strain evidence="5">421</strain>
    </source>
</reference>
<dbReference type="GO" id="GO:0044281">
    <property type="term" value="P:small molecule metabolic process"/>
    <property type="evidence" value="ECO:0007669"/>
    <property type="project" value="UniProtKB-ARBA"/>
</dbReference>
<keyword evidence="2" id="KW-0479">Metal-binding</keyword>
<evidence type="ECO:0000256" key="1">
    <source>
        <dbReference type="ARBA" id="ARBA00001946"/>
    </source>
</evidence>
<evidence type="ECO:0000256" key="3">
    <source>
        <dbReference type="ARBA" id="ARBA00022801"/>
    </source>
</evidence>
<proteinExistence type="predicted"/>
<dbReference type="AlphaFoldDB" id="A0A9D1RC42"/>
<keyword evidence="4" id="KW-0460">Magnesium</keyword>
<organism evidence="5 6">
    <name type="scientific">Candidatus Eubacterium faecipullorum</name>
    <dbReference type="NCBI Taxonomy" id="2838571"/>
    <lineage>
        <taxon>Bacteria</taxon>
        <taxon>Bacillati</taxon>
        <taxon>Bacillota</taxon>
        <taxon>Clostridia</taxon>
        <taxon>Eubacteriales</taxon>
        <taxon>Eubacteriaceae</taxon>
        <taxon>Eubacterium</taxon>
    </lineage>
</organism>
<dbReference type="InterPro" id="IPR023214">
    <property type="entry name" value="HAD_sf"/>
</dbReference>
<dbReference type="Gene3D" id="1.10.150.520">
    <property type="match status" value="1"/>
</dbReference>
<dbReference type="SFLD" id="SFLDG01129">
    <property type="entry name" value="C1.5:_HAD__Beta-PGM__Phosphata"/>
    <property type="match status" value="1"/>
</dbReference>
<comment type="cofactor">
    <cofactor evidence="1">
        <name>Mg(2+)</name>
        <dbReference type="ChEBI" id="CHEBI:18420"/>
    </cofactor>
</comment>
<keyword evidence="3 5" id="KW-0378">Hydrolase</keyword>
<dbReference type="Gene3D" id="3.40.50.1000">
    <property type="entry name" value="HAD superfamily/HAD-like"/>
    <property type="match status" value="1"/>
</dbReference>
<dbReference type="PANTHER" id="PTHR46470:SF2">
    <property type="entry name" value="GLYCERALDEHYDE 3-PHOSPHATE PHOSPHATASE"/>
    <property type="match status" value="1"/>
</dbReference>
<dbReference type="Proteomes" id="UP000824205">
    <property type="component" value="Unassembled WGS sequence"/>
</dbReference>